<sequence length="88" mass="9058">MAERTVEIASTHGLHARPATIFTQTVAKSGIPVQLSKGEKSVNAASILGVISLGVEHGDTLTLTSDAADADAVLDELAALLETDMDAE</sequence>
<gene>
    <name evidence="7" type="ORF">B5808_04805</name>
</gene>
<reference evidence="7 8" key="1">
    <citation type="submission" date="2017-04" db="EMBL/GenBank/DDBJ databases">
        <authorList>
            <person name="Afonso C.L."/>
            <person name="Miller P.J."/>
            <person name="Scott M.A."/>
            <person name="Spackman E."/>
            <person name="Goraichik I."/>
            <person name="Dimitrov K.M."/>
            <person name="Suarez D.L."/>
            <person name="Swayne D.E."/>
        </authorList>
    </citation>
    <scope>NUCLEOTIDE SEQUENCE [LARGE SCALE GENOMIC DNA]</scope>
    <source>
        <strain evidence="8">XA(T)</strain>
    </source>
</reference>
<evidence type="ECO:0000256" key="5">
    <source>
        <dbReference type="ARBA" id="ARBA00022683"/>
    </source>
</evidence>
<evidence type="ECO:0000256" key="2">
    <source>
        <dbReference type="ARBA" id="ARBA00004496"/>
    </source>
</evidence>
<dbReference type="SUPFAM" id="SSF55594">
    <property type="entry name" value="HPr-like"/>
    <property type="match status" value="1"/>
</dbReference>
<evidence type="ECO:0000256" key="1">
    <source>
        <dbReference type="ARBA" id="ARBA00003681"/>
    </source>
</evidence>
<proteinExistence type="predicted"/>
<keyword evidence="5" id="KW-0598">Phosphotransferase system</keyword>
<organism evidence="7 8">
    <name type="scientific">Cnuibacter physcomitrellae</name>
    <dbReference type="NCBI Taxonomy" id="1619308"/>
    <lineage>
        <taxon>Bacteria</taxon>
        <taxon>Bacillati</taxon>
        <taxon>Actinomycetota</taxon>
        <taxon>Actinomycetes</taxon>
        <taxon>Micrococcales</taxon>
        <taxon>Microbacteriaceae</taxon>
        <taxon>Cnuibacter</taxon>
    </lineage>
</organism>
<comment type="subcellular location">
    <subcellularLocation>
        <location evidence="2">Cytoplasm</location>
    </subcellularLocation>
</comment>
<dbReference type="GO" id="GO:0009401">
    <property type="term" value="P:phosphoenolpyruvate-dependent sugar phosphotransferase system"/>
    <property type="evidence" value="ECO:0007669"/>
    <property type="project" value="UniProtKB-KW"/>
</dbReference>
<dbReference type="PROSITE" id="PS51350">
    <property type="entry name" value="PTS_HPR_DOM"/>
    <property type="match status" value="1"/>
</dbReference>
<dbReference type="PANTHER" id="PTHR33705">
    <property type="entry name" value="PHOSPHOCARRIER PROTEIN HPR"/>
    <property type="match status" value="1"/>
</dbReference>
<keyword evidence="4" id="KW-0963">Cytoplasm</keyword>
<keyword evidence="8" id="KW-1185">Reference proteome</keyword>
<dbReference type="PROSITE" id="PS00369">
    <property type="entry name" value="PTS_HPR_HIS"/>
    <property type="match status" value="1"/>
</dbReference>
<evidence type="ECO:0000313" key="7">
    <source>
        <dbReference type="EMBL" id="ARJ04618.1"/>
    </source>
</evidence>
<dbReference type="Pfam" id="PF00381">
    <property type="entry name" value="PTS-HPr"/>
    <property type="match status" value="1"/>
</dbReference>
<dbReference type="GO" id="GO:0005737">
    <property type="term" value="C:cytoplasm"/>
    <property type="evidence" value="ECO:0007669"/>
    <property type="project" value="UniProtKB-SubCell"/>
</dbReference>
<dbReference type="CDD" id="cd00367">
    <property type="entry name" value="PTS-HPr_like"/>
    <property type="match status" value="1"/>
</dbReference>
<dbReference type="InterPro" id="IPR035895">
    <property type="entry name" value="HPr-like_sf"/>
</dbReference>
<name>A0A1X9LJY6_9MICO</name>
<dbReference type="RefSeq" id="WP_085018758.1">
    <property type="nucleotide sequence ID" value="NZ_BMHD01000002.1"/>
</dbReference>
<dbReference type="STRING" id="1619308.B5808_04805"/>
<accession>A0A1X9LJY6</accession>
<dbReference type="PRINTS" id="PR00107">
    <property type="entry name" value="PHOSPHOCPHPR"/>
</dbReference>
<dbReference type="InterPro" id="IPR050399">
    <property type="entry name" value="HPr"/>
</dbReference>
<dbReference type="InterPro" id="IPR001020">
    <property type="entry name" value="PTS_HPr_His_P_site"/>
</dbReference>
<dbReference type="EMBL" id="CP020715">
    <property type="protein sequence ID" value="ARJ04618.1"/>
    <property type="molecule type" value="Genomic_DNA"/>
</dbReference>
<dbReference type="NCBIfam" id="TIGR01003">
    <property type="entry name" value="PTS_HPr_family"/>
    <property type="match status" value="1"/>
</dbReference>
<dbReference type="PANTHER" id="PTHR33705:SF2">
    <property type="entry name" value="PHOSPHOCARRIER PROTEIN NPR"/>
    <property type="match status" value="1"/>
</dbReference>
<evidence type="ECO:0000313" key="8">
    <source>
        <dbReference type="Proteomes" id="UP000192775"/>
    </source>
</evidence>
<feature type="domain" description="HPr" evidence="6">
    <location>
        <begin position="1"/>
        <end position="88"/>
    </location>
</feature>
<evidence type="ECO:0000259" key="6">
    <source>
        <dbReference type="PROSITE" id="PS51350"/>
    </source>
</evidence>
<dbReference type="AlphaFoldDB" id="A0A1X9LJY6"/>
<evidence type="ECO:0000256" key="4">
    <source>
        <dbReference type="ARBA" id="ARBA00022490"/>
    </source>
</evidence>
<dbReference type="KEGG" id="cphy:B5808_04805"/>
<dbReference type="InterPro" id="IPR000032">
    <property type="entry name" value="HPr-like"/>
</dbReference>
<protein>
    <recommendedName>
        <fullName evidence="3">Phosphocarrier protein HPr</fullName>
    </recommendedName>
</protein>
<evidence type="ECO:0000256" key="3">
    <source>
        <dbReference type="ARBA" id="ARBA00020422"/>
    </source>
</evidence>
<comment type="function">
    <text evidence="1">General (non sugar-specific) component of the phosphoenolpyruvate-dependent sugar phosphotransferase system (sugar PTS). This major carbohydrate active-transport system catalyzes the phosphorylation of incoming sugar substrates concomitantly with their translocation across the cell membrane. The phosphoryl group from phosphoenolpyruvate (PEP) is transferred to the phosphoryl carrier protein HPr by enzyme I. Phospho-HPr then transfers it to the PTS EIIA domain.</text>
</comment>
<dbReference type="Gene3D" id="3.30.1340.10">
    <property type="entry name" value="HPr-like"/>
    <property type="match status" value="1"/>
</dbReference>
<dbReference type="Proteomes" id="UP000192775">
    <property type="component" value="Chromosome"/>
</dbReference>